<dbReference type="AlphaFoldDB" id="A0AAN8JGY1"/>
<sequence>MLQLSKGLSHYLDIFKLLLLSVIISVIPAVSATCPRDVTATAYGCFTSYSRNLQNMESSRRQLCCGVDVETLRAFCSSYVQAMSCIRRLKSDCPESYHSKIDVPLVNLEGAHEGLHDLCSDDFLYERYARYQSCFMLEGDESEYCFHKNLNTSIRILSKIDKTTHQLCTDMKKVVKCITYNINLKCGPRAAELVELLVKPMVRHSAQCNYHIDTETTSNFKRPGVTKAISKHHYISDGSRNSAHVNMTSGFKMALLTILYSYIFLVLFH</sequence>
<dbReference type="EMBL" id="JAZGQO010000010">
    <property type="protein sequence ID" value="KAK6175325.1"/>
    <property type="molecule type" value="Genomic_DNA"/>
</dbReference>
<evidence type="ECO:0000256" key="2">
    <source>
        <dbReference type="SAM" id="SignalP"/>
    </source>
</evidence>
<proteinExistence type="predicted"/>
<comment type="caution">
    <text evidence="3">The sequence shown here is derived from an EMBL/GenBank/DDBJ whole genome shotgun (WGS) entry which is preliminary data.</text>
</comment>
<gene>
    <name evidence="3" type="ORF">SNE40_013813</name>
</gene>
<keyword evidence="2" id="KW-0732">Signal</keyword>
<dbReference type="Proteomes" id="UP001347796">
    <property type="component" value="Unassembled WGS sequence"/>
</dbReference>
<feature type="transmembrane region" description="Helical" evidence="1">
    <location>
        <begin position="250"/>
        <end position="268"/>
    </location>
</feature>
<keyword evidence="1" id="KW-1133">Transmembrane helix</keyword>
<accession>A0AAN8JGY1</accession>
<feature type="signal peptide" evidence="2">
    <location>
        <begin position="1"/>
        <end position="32"/>
    </location>
</feature>
<name>A0AAN8JGY1_PATCE</name>
<dbReference type="PANTHER" id="PTHR33964:SF1">
    <property type="entry name" value="RE45066P"/>
    <property type="match status" value="1"/>
</dbReference>
<evidence type="ECO:0000256" key="1">
    <source>
        <dbReference type="SAM" id="Phobius"/>
    </source>
</evidence>
<feature type="chain" id="PRO_5043016980" evidence="2">
    <location>
        <begin position="33"/>
        <end position="269"/>
    </location>
</feature>
<evidence type="ECO:0000313" key="3">
    <source>
        <dbReference type="EMBL" id="KAK6175325.1"/>
    </source>
</evidence>
<protein>
    <submittedName>
        <fullName evidence="3">Uncharacterized protein</fullName>
    </submittedName>
</protein>
<evidence type="ECO:0000313" key="4">
    <source>
        <dbReference type="Proteomes" id="UP001347796"/>
    </source>
</evidence>
<organism evidence="3 4">
    <name type="scientific">Patella caerulea</name>
    <name type="common">Rayed Mediterranean limpet</name>
    <dbReference type="NCBI Taxonomy" id="87958"/>
    <lineage>
        <taxon>Eukaryota</taxon>
        <taxon>Metazoa</taxon>
        <taxon>Spiralia</taxon>
        <taxon>Lophotrochozoa</taxon>
        <taxon>Mollusca</taxon>
        <taxon>Gastropoda</taxon>
        <taxon>Patellogastropoda</taxon>
        <taxon>Patelloidea</taxon>
        <taxon>Patellidae</taxon>
        <taxon>Patella</taxon>
    </lineage>
</organism>
<reference evidence="3 4" key="1">
    <citation type="submission" date="2024-01" db="EMBL/GenBank/DDBJ databases">
        <title>The genome of the rayed Mediterranean limpet Patella caerulea (Linnaeus, 1758).</title>
        <authorList>
            <person name="Anh-Thu Weber A."/>
            <person name="Halstead-Nussloch G."/>
        </authorList>
    </citation>
    <scope>NUCLEOTIDE SEQUENCE [LARGE SCALE GENOMIC DNA]</scope>
    <source>
        <strain evidence="3">AATW-2023a</strain>
        <tissue evidence="3">Whole specimen</tissue>
    </source>
</reference>
<keyword evidence="4" id="KW-1185">Reference proteome</keyword>
<dbReference type="PANTHER" id="PTHR33964">
    <property type="entry name" value="RE45066P-RELATED"/>
    <property type="match status" value="1"/>
</dbReference>
<keyword evidence="1" id="KW-0472">Membrane</keyword>
<keyword evidence="1" id="KW-0812">Transmembrane</keyword>